<evidence type="ECO:0000313" key="2">
    <source>
        <dbReference type="Proteomes" id="UP000019364"/>
    </source>
</evidence>
<evidence type="ECO:0000313" key="1">
    <source>
        <dbReference type="EMBL" id="GAF10902.1"/>
    </source>
</evidence>
<protein>
    <recommendedName>
        <fullName evidence="3">HTH cro/C1-type domain-containing protein</fullName>
    </recommendedName>
</protein>
<reference evidence="1 2" key="1">
    <citation type="journal article" date="2014" name="Genome Announc.">
        <title>Draft Genome Sequence of Paenibacillus pini JCM 16418T, Isolated from the Rhizosphere of Pine Tree.</title>
        <authorList>
            <person name="Yuki M."/>
            <person name="Oshima K."/>
            <person name="Suda W."/>
            <person name="Oshida Y."/>
            <person name="Kitamura K."/>
            <person name="Iida Y."/>
            <person name="Hattori M."/>
            <person name="Ohkuma M."/>
        </authorList>
    </citation>
    <scope>NUCLEOTIDE SEQUENCE [LARGE SCALE GENOMIC DNA]</scope>
    <source>
        <strain evidence="1 2">JCM 16418</strain>
    </source>
</reference>
<comment type="caution">
    <text evidence="1">The sequence shown here is derived from an EMBL/GenBank/DDBJ whole genome shotgun (WGS) entry which is preliminary data.</text>
</comment>
<name>W7YQR1_9BACL</name>
<dbReference type="AlphaFoldDB" id="W7YQR1"/>
<dbReference type="EMBL" id="BAVZ01000046">
    <property type="protein sequence ID" value="GAF10902.1"/>
    <property type="molecule type" value="Genomic_DNA"/>
</dbReference>
<evidence type="ECO:0008006" key="3">
    <source>
        <dbReference type="Google" id="ProtNLM"/>
    </source>
</evidence>
<dbReference type="CDD" id="cd00093">
    <property type="entry name" value="HTH_XRE"/>
    <property type="match status" value="1"/>
</dbReference>
<dbReference type="Proteomes" id="UP000019364">
    <property type="component" value="Unassembled WGS sequence"/>
</dbReference>
<dbReference type="InterPro" id="IPR001387">
    <property type="entry name" value="Cro/C1-type_HTH"/>
</dbReference>
<organism evidence="1 2">
    <name type="scientific">Paenibacillus pini JCM 16418</name>
    <dbReference type="NCBI Taxonomy" id="1236976"/>
    <lineage>
        <taxon>Bacteria</taxon>
        <taxon>Bacillati</taxon>
        <taxon>Bacillota</taxon>
        <taxon>Bacilli</taxon>
        <taxon>Bacillales</taxon>
        <taxon>Paenibacillaceae</taxon>
        <taxon>Paenibacillus</taxon>
    </lineage>
</organism>
<sequence>MDLTFEHLNNDDNTAWKLKRIQKKIKLSGDLAKYVGVTHAAISMHENEKHHMAADKVERYKAFIEAYPDEPKLIADQNRNV</sequence>
<proteinExistence type="predicted"/>
<keyword evidence="2" id="KW-1185">Reference proteome</keyword>
<accession>W7YQR1</accession>
<gene>
    <name evidence="1" type="ORF">JCM16418_5136</name>
</gene>
<dbReference type="RefSeq" id="WP_036653774.1">
    <property type="nucleotide sequence ID" value="NZ_BAVZ01000046.1"/>
</dbReference>
<dbReference type="OrthoDB" id="10007997at2"/>